<organism evidence="2 3">
    <name type="scientific">Acyrthosiphon pisum</name>
    <name type="common">Pea aphid</name>
    <dbReference type="NCBI Taxonomy" id="7029"/>
    <lineage>
        <taxon>Eukaryota</taxon>
        <taxon>Metazoa</taxon>
        <taxon>Ecdysozoa</taxon>
        <taxon>Arthropoda</taxon>
        <taxon>Hexapoda</taxon>
        <taxon>Insecta</taxon>
        <taxon>Pterygota</taxon>
        <taxon>Neoptera</taxon>
        <taxon>Paraneoptera</taxon>
        <taxon>Hemiptera</taxon>
        <taxon>Sternorrhyncha</taxon>
        <taxon>Aphidomorpha</taxon>
        <taxon>Aphidoidea</taxon>
        <taxon>Aphididae</taxon>
        <taxon>Macrosiphini</taxon>
        <taxon>Acyrthosiphon</taxon>
    </lineage>
</organism>
<dbReference type="KEGG" id="api:100302479"/>
<sequence length="127" mass="14539">MVNIIHIMLAFCFMFYFISSTSVASGNDKIKNCLLQMVRANILMKSRNNVYITNSTGSEKAFRVLVPLCDHLEKVEKIEMKDNKGVEKKEEKDPIKPDSGKFNVMFVTDRYVVGLTIKNNENKVDNI</sequence>
<keyword evidence="3" id="KW-1185">Reference proteome</keyword>
<evidence type="ECO:0000256" key="1">
    <source>
        <dbReference type="SAM" id="SignalP"/>
    </source>
</evidence>
<dbReference type="GeneID" id="100302479"/>
<evidence type="ECO:0000313" key="2">
    <source>
        <dbReference type="EnsemblMetazoa" id="XP_003244468.3"/>
    </source>
</evidence>
<protein>
    <submittedName>
        <fullName evidence="2">Uncharacterized protein</fullName>
    </submittedName>
</protein>
<reference evidence="2" key="2">
    <citation type="submission" date="2022-06" db="UniProtKB">
        <authorList>
            <consortium name="EnsemblMetazoa"/>
        </authorList>
    </citation>
    <scope>IDENTIFICATION</scope>
</reference>
<dbReference type="RefSeq" id="XP_003244468.3">
    <property type="nucleotide sequence ID" value="XM_003244420.4"/>
</dbReference>
<proteinExistence type="predicted"/>
<dbReference type="EnsemblMetazoa" id="XM_003244420.4">
    <property type="protein sequence ID" value="XP_003244468.3"/>
    <property type="gene ID" value="LOC100302479"/>
</dbReference>
<dbReference type="AlphaFoldDB" id="A0A8R1W8C0"/>
<feature type="chain" id="PRO_5035844264" evidence="1">
    <location>
        <begin position="21"/>
        <end position="127"/>
    </location>
</feature>
<dbReference type="Proteomes" id="UP000007819">
    <property type="component" value="Chromosome A2"/>
</dbReference>
<reference evidence="3" key="1">
    <citation type="submission" date="2010-06" db="EMBL/GenBank/DDBJ databases">
        <authorList>
            <person name="Jiang H."/>
            <person name="Abraham K."/>
            <person name="Ali S."/>
            <person name="Alsbrooks S.L."/>
            <person name="Anim B.N."/>
            <person name="Anosike U.S."/>
            <person name="Attaway T."/>
            <person name="Bandaranaike D.P."/>
            <person name="Battles P.K."/>
            <person name="Bell S.N."/>
            <person name="Bell A.V."/>
            <person name="Beltran B."/>
            <person name="Bickham C."/>
            <person name="Bustamante Y."/>
            <person name="Caleb T."/>
            <person name="Canada A."/>
            <person name="Cardenas V."/>
            <person name="Carter K."/>
            <person name="Chacko J."/>
            <person name="Chandrabose M.N."/>
            <person name="Chavez D."/>
            <person name="Chavez A."/>
            <person name="Chen L."/>
            <person name="Chu H.-S."/>
            <person name="Claassen K.J."/>
            <person name="Cockrell R."/>
            <person name="Collins M."/>
            <person name="Cooper J.A."/>
            <person name="Cree A."/>
            <person name="Curry S.M."/>
            <person name="Da Y."/>
            <person name="Dao M.D."/>
            <person name="Das B."/>
            <person name="Davila M.-L."/>
            <person name="Davy-Carroll L."/>
            <person name="Denson S."/>
            <person name="Dinh H."/>
            <person name="Ebong V.E."/>
            <person name="Edwards J.R."/>
            <person name="Egan A."/>
            <person name="El-Daye J."/>
            <person name="Escobedo L."/>
            <person name="Fernandez S."/>
            <person name="Fernando P.R."/>
            <person name="Flagg N."/>
            <person name="Forbes L.D."/>
            <person name="Fowler R.G."/>
            <person name="Fu Q."/>
            <person name="Gabisi R.A."/>
            <person name="Ganer J."/>
            <person name="Garbino Pronczuk A."/>
            <person name="Garcia R.M."/>
            <person name="Garner T."/>
            <person name="Garrett T.E."/>
            <person name="Gonzalez D.A."/>
            <person name="Hamid H."/>
            <person name="Hawkins E.S."/>
            <person name="Hirani K."/>
            <person name="Hogues M.E."/>
            <person name="Hollins B."/>
            <person name="Hsiao C.-H."/>
            <person name="Jabil R."/>
            <person name="James M.L."/>
            <person name="Jhangiani S.N."/>
            <person name="Johnson B."/>
            <person name="Johnson Q."/>
            <person name="Joshi V."/>
            <person name="Kalu J.B."/>
            <person name="Kam C."/>
            <person name="Kashfia A."/>
            <person name="Keebler J."/>
            <person name="Kisamo H."/>
            <person name="Kovar C.L."/>
            <person name="Lago L.A."/>
            <person name="Lai C.-Y."/>
            <person name="Laidlaw J."/>
            <person name="Lara F."/>
            <person name="Le T.-K."/>
            <person name="Lee S.L."/>
            <person name="Legall F.H."/>
            <person name="Lemon S.J."/>
            <person name="Lewis L.R."/>
            <person name="Li B."/>
            <person name="Liu Y."/>
            <person name="Liu Y.-S."/>
            <person name="Lopez J."/>
            <person name="Lozado R.J."/>
            <person name="Lu J."/>
            <person name="Madu R.C."/>
            <person name="Maheshwari M."/>
            <person name="Maheshwari R."/>
            <person name="Malloy K."/>
            <person name="Martinez E."/>
            <person name="Mathew T."/>
            <person name="Mercado I.C."/>
            <person name="Mercado C."/>
            <person name="Meyer B."/>
            <person name="Montgomery K."/>
            <person name="Morgan M.B."/>
            <person name="Munidasa M."/>
            <person name="Nazareth L.V."/>
            <person name="Nelson J."/>
            <person name="Ng B.M."/>
            <person name="Nguyen N.B."/>
            <person name="Nguyen P.Q."/>
            <person name="Nguyen T."/>
            <person name="Obregon M."/>
            <person name="Okwuonu G.O."/>
            <person name="Onwere C.G."/>
            <person name="Orozco G."/>
            <person name="Parra A."/>
            <person name="Patel S."/>
            <person name="Patil S."/>
            <person name="Perez A."/>
            <person name="Perez Y."/>
            <person name="Pham C."/>
            <person name="Primus E.L."/>
            <person name="Pu L.-L."/>
            <person name="Puazo M."/>
            <person name="Qin X."/>
            <person name="Quiroz J.B."/>
            <person name="Reese J."/>
            <person name="Richards S."/>
            <person name="Rives C.M."/>
            <person name="Robberts R."/>
            <person name="Ruiz S.J."/>
            <person name="Ruiz M.J."/>
            <person name="Santibanez J."/>
            <person name="Schneider B.W."/>
            <person name="Sisson I."/>
            <person name="Smith M."/>
            <person name="Sodergren E."/>
            <person name="Song X.-Z."/>
            <person name="Song B.B."/>
            <person name="Summersgill H."/>
            <person name="Thelus R."/>
            <person name="Thornton R.D."/>
            <person name="Trejos Z.Y."/>
            <person name="Usmani K."/>
            <person name="Vattathil S."/>
            <person name="Villasana D."/>
            <person name="Walker D.L."/>
            <person name="Wang S."/>
            <person name="Wang K."/>
            <person name="White C.S."/>
            <person name="Williams A.C."/>
            <person name="Williamson J."/>
            <person name="Wilson K."/>
            <person name="Woghiren I.O."/>
            <person name="Woodworth J.R."/>
            <person name="Worley K.C."/>
            <person name="Wright R.A."/>
            <person name="Wu W."/>
            <person name="Young L."/>
            <person name="Zhang L."/>
            <person name="Zhang J."/>
            <person name="Zhu Y."/>
            <person name="Muzny D.M."/>
            <person name="Weinstock G."/>
            <person name="Gibbs R.A."/>
        </authorList>
    </citation>
    <scope>NUCLEOTIDE SEQUENCE [LARGE SCALE GENOMIC DNA]</scope>
    <source>
        <strain evidence="3">LSR1</strain>
    </source>
</reference>
<evidence type="ECO:0000313" key="3">
    <source>
        <dbReference type="Proteomes" id="UP000007819"/>
    </source>
</evidence>
<name>A0A8R1W8C0_ACYPI</name>
<keyword evidence="1" id="KW-0732">Signal</keyword>
<accession>A0A8R1W8C0</accession>
<feature type="signal peptide" evidence="1">
    <location>
        <begin position="1"/>
        <end position="20"/>
    </location>
</feature>